<evidence type="ECO:0000313" key="3">
    <source>
        <dbReference type="Proteomes" id="UP000198211"/>
    </source>
</evidence>
<feature type="compositionally biased region" description="Polar residues" evidence="1">
    <location>
        <begin position="1"/>
        <end position="13"/>
    </location>
</feature>
<feature type="compositionally biased region" description="Basic and acidic residues" evidence="1">
    <location>
        <begin position="267"/>
        <end position="280"/>
    </location>
</feature>
<reference evidence="3" key="1">
    <citation type="submission" date="2017-03" db="EMBL/GenBank/DDBJ databases">
        <title>Phytopthora megakarya and P. palmivora, two closely related causual agents of cacao black pod achieved similar genome size and gene model numbers by different mechanisms.</title>
        <authorList>
            <person name="Ali S."/>
            <person name="Shao J."/>
            <person name="Larry D.J."/>
            <person name="Kronmiller B."/>
            <person name="Shen D."/>
            <person name="Strem M.D."/>
            <person name="Melnick R.L."/>
            <person name="Guiltinan M.J."/>
            <person name="Tyler B.M."/>
            <person name="Meinhardt L.W."/>
            <person name="Bailey B.A."/>
        </authorList>
    </citation>
    <scope>NUCLEOTIDE SEQUENCE [LARGE SCALE GENOMIC DNA]</scope>
    <source>
        <strain evidence="3">zdho120</strain>
    </source>
</reference>
<feature type="compositionally biased region" description="Basic residues" evidence="1">
    <location>
        <begin position="350"/>
        <end position="361"/>
    </location>
</feature>
<gene>
    <name evidence="2" type="ORF">PHMEG_00020246</name>
</gene>
<dbReference type="Proteomes" id="UP000198211">
    <property type="component" value="Unassembled WGS sequence"/>
</dbReference>
<feature type="region of interest" description="Disordered" evidence="1">
    <location>
        <begin position="246"/>
        <end position="380"/>
    </location>
</feature>
<sequence>MSSDGRSRTTSLKARSADRRNSVDRREDDVDPDPYLEEKHHPPQVAGKEAPADPESRQDPLTKQTKVKDEPYSFIDPGKPTLYLAKGTQVSGSEVGKPRSKTVRKKMKARNNEEDEDHPESGWSEEGMKSMYFRKELRDFVDQDPVMRMRKLKQTADPKHPMTAPAALTNRLDTAKELISLLKEALDLDVIQTTSRDFFQTLKILVGEVPQSPDPLPLTTTYGVDNLTVLLVLGFHRVSQDEVQVKIQQGNEMSSDGRSRTTSLKARSADRRNSVDRREDDVDPDPYLEEKHHPPQVAGKEAPADPESRQDPLTKQTKVKAEPHSFIDPGKPTLYLAKGTQVSGSEVGKPRSKTVRKKMKARNNEEDEDRPESGWSEEGMKSMYFRKELRDFVDQDPVMRMRKLKQTADPKHPMTAPAALTNRLDTAKELISLLKEAV</sequence>
<comment type="caution">
    <text evidence="2">The sequence shown here is derived from an EMBL/GenBank/DDBJ whole genome shotgun (WGS) entry which is preliminary data.</text>
</comment>
<evidence type="ECO:0000256" key="1">
    <source>
        <dbReference type="SAM" id="MobiDB-lite"/>
    </source>
</evidence>
<dbReference type="AlphaFoldDB" id="A0A225VQR9"/>
<evidence type="ECO:0000313" key="2">
    <source>
        <dbReference type="EMBL" id="OWZ07369.1"/>
    </source>
</evidence>
<organism evidence="2 3">
    <name type="scientific">Phytophthora megakarya</name>
    <dbReference type="NCBI Taxonomy" id="4795"/>
    <lineage>
        <taxon>Eukaryota</taxon>
        <taxon>Sar</taxon>
        <taxon>Stramenopiles</taxon>
        <taxon>Oomycota</taxon>
        <taxon>Peronosporomycetes</taxon>
        <taxon>Peronosporales</taxon>
        <taxon>Peronosporaceae</taxon>
        <taxon>Phytophthora</taxon>
    </lineage>
</organism>
<dbReference type="EMBL" id="NBNE01003567">
    <property type="protein sequence ID" value="OWZ07369.1"/>
    <property type="molecule type" value="Genomic_DNA"/>
</dbReference>
<feature type="compositionally biased region" description="Basic and acidic residues" evidence="1">
    <location>
        <begin position="50"/>
        <end position="71"/>
    </location>
</feature>
<feature type="compositionally biased region" description="Basic and acidic residues" evidence="1">
    <location>
        <begin position="302"/>
        <end position="312"/>
    </location>
</feature>
<proteinExistence type="predicted"/>
<feature type="compositionally biased region" description="Basic and acidic residues" evidence="1">
    <location>
        <begin position="15"/>
        <end position="28"/>
    </location>
</feature>
<name>A0A225VQR9_9STRA</name>
<keyword evidence="3" id="KW-1185">Reference proteome</keyword>
<protein>
    <submittedName>
        <fullName evidence="2">Uncharacterized protein</fullName>
    </submittedName>
</protein>
<feature type="region of interest" description="Disordered" evidence="1">
    <location>
        <begin position="1"/>
        <end position="127"/>
    </location>
</feature>
<accession>A0A225VQR9</accession>
<dbReference type="OrthoDB" id="129427at2759"/>
<feature type="compositionally biased region" description="Basic residues" evidence="1">
    <location>
        <begin position="98"/>
        <end position="109"/>
    </location>
</feature>
<feature type="compositionally biased region" description="Polar residues" evidence="1">
    <location>
        <begin position="246"/>
        <end position="265"/>
    </location>
</feature>